<keyword evidence="8" id="KW-1185">Reference proteome</keyword>
<dbReference type="SMART" id="SM00220">
    <property type="entry name" value="S_TKc"/>
    <property type="match status" value="1"/>
</dbReference>
<sequence>MTAADVGIPRSFQKFATNPVNLGLTSLIAGEATVQAPSAHETARLPCAVSCVSRLIDLRRLRHPNLVRYIDAQYDKHKRIFVVTEHYNADLTMLAASPINSSDFRWLMDKFSECLTGLQYLSSLQLVHGGICPSSILFDRQGVAKLGGYGVYYASRWGMDVDFPTFDPLFSAPEIFLILRKMLNGETTCEDVVNPPCPLDIRSDIWSLSLVFIAAFCGDVSGTFLRASCPEGKPSFLQFLLDRLRGALKSNSNDSLLNHLQISSLSLESDGFLNLCRSCLLFDVRKRSAINKVKAQLDVVMHDLRSEQPSGVMSE</sequence>
<organism evidence="7 8">
    <name type="scientific">Dibothriocephalus latus</name>
    <name type="common">Fish tapeworm</name>
    <name type="synonym">Diphyllobothrium latum</name>
    <dbReference type="NCBI Taxonomy" id="60516"/>
    <lineage>
        <taxon>Eukaryota</taxon>
        <taxon>Metazoa</taxon>
        <taxon>Spiralia</taxon>
        <taxon>Lophotrochozoa</taxon>
        <taxon>Platyhelminthes</taxon>
        <taxon>Cestoda</taxon>
        <taxon>Eucestoda</taxon>
        <taxon>Diphyllobothriidea</taxon>
        <taxon>Diphyllobothriidae</taxon>
        <taxon>Dibothriocephalus</taxon>
    </lineage>
</organism>
<keyword evidence="3" id="KW-0547">Nucleotide-binding</keyword>
<evidence type="ECO:0000256" key="5">
    <source>
        <dbReference type="ARBA" id="ARBA00022840"/>
    </source>
</evidence>
<reference evidence="7 8" key="1">
    <citation type="submission" date="2018-11" db="EMBL/GenBank/DDBJ databases">
        <authorList>
            <consortium name="Pathogen Informatics"/>
        </authorList>
    </citation>
    <scope>NUCLEOTIDE SEQUENCE [LARGE SCALE GENOMIC DNA]</scope>
</reference>
<keyword evidence="5" id="KW-0067">ATP-binding</keyword>
<evidence type="ECO:0000256" key="4">
    <source>
        <dbReference type="ARBA" id="ARBA00022777"/>
    </source>
</evidence>
<feature type="non-terminal residue" evidence="7">
    <location>
        <position position="315"/>
    </location>
</feature>
<feature type="domain" description="Protein kinase" evidence="6">
    <location>
        <begin position="1"/>
        <end position="305"/>
    </location>
</feature>
<dbReference type="GO" id="GO:0005524">
    <property type="term" value="F:ATP binding"/>
    <property type="evidence" value="ECO:0007669"/>
    <property type="project" value="UniProtKB-KW"/>
</dbReference>
<dbReference type="EC" id="2.7.11.1" evidence="1"/>
<dbReference type="Gene3D" id="1.10.510.10">
    <property type="entry name" value="Transferase(Phosphotransferase) domain 1"/>
    <property type="match status" value="1"/>
</dbReference>
<dbReference type="OrthoDB" id="1668230at2759"/>
<accession>A0A3P7LC60</accession>
<protein>
    <recommendedName>
        <fullName evidence="1">non-specific serine/threonine protein kinase</fullName>
        <ecNumber evidence="1">2.7.11.1</ecNumber>
    </recommendedName>
</protein>
<gene>
    <name evidence="7" type="ORF">DILT_LOCUS10175</name>
</gene>
<dbReference type="PANTHER" id="PTHR43671:SF13">
    <property type="entry name" value="SERINE_THREONINE-PROTEIN KINASE NEK2"/>
    <property type="match status" value="1"/>
</dbReference>
<dbReference type="SUPFAM" id="SSF56112">
    <property type="entry name" value="Protein kinase-like (PK-like)"/>
    <property type="match status" value="1"/>
</dbReference>
<dbReference type="PROSITE" id="PS50011">
    <property type="entry name" value="PROTEIN_KINASE_DOM"/>
    <property type="match status" value="1"/>
</dbReference>
<dbReference type="InterPro" id="IPR011009">
    <property type="entry name" value="Kinase-like_dom_sf"/>
</dbReference>
<evidence type="ECO:0000256" key="1">
    <source>
        <dbReference type="ARBA" id="ARBA00012513"/>
    </source>
</evidence>
<dbReference type="InterPro" id="IPR050660">
    <property type="entry name" value="NEK_Ser/Thr_kinase"/>
</dbReference>
<evidence type="ECO:0000256" key="2">
    <source>
        <dbReference type="ARBA" id="ARBA00022679"/>
    </source>
</evidence>
<keyword evidence="2" id="KW-0808">Transferase</keyword>
<evidence type="ECO:0000313" key="8">
    <source>
        <dbReference type="Proteomes" id="UP000281553"/>
    </source>
</evidence>
<evidence type="ECO:0000313" key="7">
    <source>
        <dbReference type="EMBL" id="VDN14344.1"/>
    </source>
</evidence>
<dbReference type="GO" id="GO:0004674">
    <property type="term" value="F:protein serine/threonine kinase activity"/>
    <property type="evidence" value="ECO:0007669"/>
    <property type="project" value="UniProtKB-EC"/>
</dbReference>
<evidence type="ECO:0000259" key="6">
    <source>
        <dbReference type="PROSITE" id="PS50011"/>
    </source>
</evidence>
<dbReference type="AlphaFoldDB" id="A0A3P7LC60"/>
<dbReference type="InterPro" id="IPR000719">
    <property type="entry name" value="Prot_kinase_dom"/>
</dbReference>
<evidence type="ECO:0000256" key="3">
    <source>
        <dbReference type="ARBA" id="ARBA00022741"/>
    </source>
</evidence>
<dbReference type="PANTHER" id="PTHR43671">
    <property type="entry name" value="SERINE/THREONINE-PROTEIN KINASE NEK"/>
    <property type="match status" value="1"/>
</dbReference>
<dbReference type="Pfam" id="PF00069">
    <property type="entry name" value="Pkinase"/>
    <property type="match status" value="1"/>
</dbReference>
<dbReference type="Proteomes" id="UP000281553">
    <property type="component" value="Unassembled WGS sequence"/>
</dbReference>
<dbReference type="EMBL" id="UYRU01058972">
    <property type="protein sequence ID" value="VDN14344.1"/>
    <property type="molecule type" value="Genomic_DNA"/>
</dbReference>
<proteinExistence type="predicted"/>
<keyword evidence="4" id="KW-0418">Kinase</keyword>
<name>A0A3P7LC60_DIBLA</name>